<evidence type="ECO:0000313" key="15">
    <source>
        <dbReference type="Proteomes" id="UP001162131"/>
    </source>
</evidence>
<gene>
    <name evidence="14" type="ORF">BSTOLATCC_MIC39438</name>
</gene>
<dbReference type="GO" id="GO:0007010">
    <property type="term" value="P:cytoskeleton organization"/>
    <property type="evidence" value="ECO:0007669"/>
    <property type="project" value="UniProtKB-ARBA"/>
</dbReference>
<keyword evidence="4 10" id="KW-0547">Nucleotide-binding</keyword>
<dbReference type="PANTHER" id="PTHR47968">
    <property type="entry name" value="CENTROMERE PROTEIN E"/>
    <property type="match status" value="1"/>
</dbReference>
<keyword evidence="15" id="KW-1185">Reference proteome</keyword>
<evidence type="ECO:0000256" key="6">
    <source>
        <dbReference type="ARBA" id="ARBA00023054"/>
    </source>
</evidence>
<name>A0AAU9JV83_9CILI</name>
<dbReference type="InterPro" id="IPR027640">
    <property type="entry name" value="Kinesin-like_fam"/>
</dbReference>
<feature type="domain" description="Kinesin motor" evidence="13">
    <location>
        <begin position="34"/>
        <end position="356"/>
    </location>
</feature>
<dbReference type="SUPFAM" id="SSF52540">
    <property type="entry name" value="P-loop containing nucleoside triphosphate hydrolases"/>
    <property type="match status" value="1"/>
</dbReference>
<dbReference type="InterPro" id="IPR036961">
    <property type="entry name" value="Kinesin_motor_dom_sf"/>
</dbReference>
<dbReference type="FunFam" id="3.40.850.10:FF:000019">
    <property type="entry name" value="Kinesin-like protein KIN-5D"/>
    <property type="match status" value="1"/>
</dbReference>
<dbReference type="GO" id="GO:0005874">
    <property type="term" value="C:microtubule"/>
    <property type="evidence" value="ECO:0007669"/>
    <property type="project" value="UniProtKB-KW"/>
</dbReference>
<keyword evidence="2" id="KW-0963">Cytoplasm</keyword>
<dbReference type="InterPro" id="IPR027417">
    <property type="entry name" value="P-loop_NTPase"/>
</dbReference>
<dbReference type="PANTHER" id="PTHR47968:SF75">
    <property type="entry name" value="CENTROMERE-ASSOCIATED PROTEIN E"/>
    <property type="match status" value="1"/>
</dbReference>
<proteinExistence type="inferred from homology"/>
<dbReference type="GO" id="GO:0003777">
    <property type="term" value="F:microtubule motor activity"/>
    <property type="evidence" value="ECO:0007669"/>
    <property type="project" value="InterPro"/>
</dbReference>
<evidence type="ECO:0000313" key="14">
    <source>
        <dbReference type="EMBL" id="CAG9325638.1"/>
    </source>
</evidence>
<comment type="subcellular location">
    <subcellularLocation>
        <location evidence="1">Cytoplasm</location>
        <location evidence="1">Cytoskeleton</location>
    </subcellularLocation>
</comment>
<evidence type="ECO:0000256" key="4">
    <source>
        <dbReference type="ARBA" id="ARBA00022741"/>
    </source>
</evidence>
<comment type="similarity">
    <text evidence="9">Belongs to the TRAFAC class myosin-kinesin ATPase superfamily. Kinesin family. KIN-5/BimC subfamily.</text>
</comment>
<feature type="binding site" evidence="10">
    <location>
        <begin position="116"/>
        <end position="123"/>
    </location>
    <ligand>
        <name>ATP</name>
        <dbReference type="ChEBI" id="CHEBI:30616"/>
    </ligand>
</feature>
<feature type="coiled-coil region" evidence="11">
    <location>
        <begin position="840"/>
        <end position="907"/>
    </location>
</feature>
<protein>
    <recommendedName>
        <fullName evidence="13">Kinesin motor domain-containing protein</fullName>
    </recommendedName>
</protein>
<feature type="coiled-coil region" evidence="11">
    <location>
        <begin position="565"/>
        <end position="592"/>
    </location>
</feature>
<evidence type="ECO:0000256" key="5">
    <source>
        <dbReference type="ARBA" id="ARBA00022840"/>
    </source>
</evidence>
<organism evidence="14 15">
    <name type="scientific">Blepharisma stoltei</name>
    <dbReference type="NCBI Taxonomy" id="1481888"/>
    <lineage>
        <taxon>Eukaryota</taxon>
        <taxon>Sar</taxon>
        <taxon>Alveolata</taxon>
        <taxon>Ciliophora</taxon>
        <taxon>Postciliodesmatophora</taxon>
        <taxon>Heterotrichea</taxon>
        <taxon>Heterotrichida</taxon>
        <taxon>Blepharismidae</taxon>
        <taxon>Blepharisma</taxon>
    </lineage>
</organism>
<dbReference type="PRINTS" id="PR00380">
    <property type="entry name" value="KINESINHEAVY"/>
</dbReference>
<dbReference type="Gene3D" id="3.40.850.10">
    <property type="entry name" value="Kinesin motor domain"/>
    <property type="match status" value="1"/>
</dbReference>
<evidence type="ECO:0000256" key="1">
    <source>
        <dbReference type="ARBA" id="ARBA00004245"/>
    </source>
</evidence>
<evidence type="ECO:0000256" key="7">
    <source>
        <dbReference type="ARBA" id="ARBA00023175"/>
    </source>
</evidence>
<dbReference type="GO" id="GO:0005524">
    <property type="term" value="F:ATP binding"/>
    <property type="evidence" value="ECO:0007669"/>
    <property type="project" value="UniProtKB-UniRule"/>
</dbReference>
<keyword evidence="7 10" id="KW-0505">Motor protein</keyword>
<dbReference type="EMBL" id="CAJZBQ010000039">
    <property type="protein sequence ID" value="CAG9325638.1"/>
    <property type="molecule type" value="Genomic_DNA"/>
</dbReference>
<dbReference type="CDD" id="cd00106">
    <property type="entry name" value="KISc"/>
    <property type="match status" value="1"/>
</dbReference>
<comment type="caution">
    <text evidence="14">The sequence shown here is derived from an EMBL/GenBank/DDBJ whole genome shotgun (WGS) entry which is preliminary data.</text>
</comment>
<keyword evidence="8" id="KW-0206">Cytoskeleton</keyword>
<dbReference type="PROSITE" id="PS50067">
    <property type="entry name" value="KINESIN_MOTOR_2"/>
    <property type="match status" value="1"/>
</dbReference>
<dbReference type="InterPro" id="IPR001752">
    <property type="entry name" value="Kinesin_motor_dom"/>
</dbReference>
<evidence type="ECO:0000256" key="2">
    <source>
        <dbReference type="ARBA" id="ARBA00022490"/>
    </source>
</evidence>
<dbReference type="GO" id="GO:0007018">
    <property type="term" value="P:microtubule-based movement"/>
    <property type="evidence" value="ECO:0007669"/>
    <property type="project" value="InterPro"/>
</dbReference>
<evidence type="ECO:0000256" key="10">
    <source>
        <dbReference type="PROSITE-ProRule" id="PRU00283"/>
    </source>
</evidence>
<evidence type="ECO:0000256" key="3">
    <source>
        <dbReference type="ARBA" id="ARBA00022701"/>
    </source>
</evidence>
<keyword evidence="3" id="KW-0493">Microtubule</keyword>
<evidence type="ECO:0000256" key="11">
    <source>
        <dbReference type="SAM" id="Coils"/>
    </source>
</evidence>
<keyword evidence="5 10" id="KW-0067">ATP-binding</keyword>
<evidence type="ECO:0000256" key="9">
    <source>
        <dbReference type="ARBA" id="ARBA00034704"/>
    </source>
</evidence>
<accession>A0AAU9JV83</accession>
<dbReference type="SMART" id="SM00129">
    <property type="entry name" value="KISc"/>
    <property type="match status" value="1"/>
</dbReference>
<reference evidence="14" key="1">
    <citation type="submission" date="2021-09" db="EMBL/GenBank/DDBJ databases">
        <authorList>
            <consortium name="AG Swart"/>
            <person name="Singh M."/>
            <person name="Singh A."/>
            <person name="Seah K."/>
            <person name="Emmerich C."/>
        </authorList>
    </citation>
    <scope>NUCLEOTIDE SEQUENCE</scope>
    <source>
        <strain evidence="14">ATCC30299</strain>
    </source>
</reference>
<evidence type="ECO:0000256" key="12">
    <source>
        <dbReference type="SAM" id="MobiDB-lite"/>
    </source>
</evidence>
<evidence type="ECO:0000256" key="8">
    <source>
        <dbReference type="ARBA" id="ARBA00023212"/>
    </source>
</evidence>
<dbReference type="AlphaFoldDB" id="A0AAU9JV83"/>
<feature type="compositionally biased region" description="Basic and acidic residues" evidence="12">
    <location>
        <begin position="472"/>
        <end position="500"/>
    </location>
</feature>
<keyword evidence="6 11" id="KW-0175">Coiled coil</keyword>
<feature type="region of interest" description="Disordered" evidence="12">
    <location>
        <begin position="468"/>
        <end position="500"/>
    </location>
</feature>
<evidence type="ECO:0000259" key="13">
    <source>
        <dbReference type="PROSITE" id="PS50067"/>
    </source>
</evidence>
<dbReference type="GO" id="GO:0008017">
    <property type="term" value="F:microtubule binding"/>
    <property type="evidence" value="ECO:0007669"/>
    <property type="project" value="InterPro"/>
</dbReference>
<dbReference type="Proteomes" id="UP001162131">
    <property type="component" value="Unassembled WGS sequence"/>
</dbReference>
<feature type="region of interest" description="Disordered" evidence="12">
    <location>
        <begin position="962"/>
        <end position="990"/>
    </location>
</feature>
<dbReference type="Pfam" id="PF00225">
    <property type="entry name" value="Kinesin"/>
    <property type="match status" value="1"/>
</dbReference>
<sequence length="990" mass="112977">MKERSKTQRSKSSVCERPSLINSSSQLLSPRASNIKVLARFRPLIDFETAFSDNEEIVSFINSRTIGISCGKEMETFTLDRIFDPNSKQAEIFDFIGRQTIQDVLDGYNGTIFAYGQTGSGKTYTMMGFDIYDEEAKGIIPRAASQIFESVKQDSGEIEYTLRCSMLEIYKETIRDLLDPDNRALSIKECPRRGIYVQGLNEVCIASEKDILDVLTLGETMRTVASTKLNKASSRSHMIFMLEVLQKLPNDSEKRGILNLVDLAGSEKVSNSGVTGNNLEETKKINFSLSALGNVIHALVSNSDHIPYRDSKLTRLLQESLGGNYKTSLIVACSSFSKSIEETLNTLKFAIRAKAVKNKAKINIKNSPENYMKIIQQLRTELSNAKSEISLLKEEKALTVRDYSMNQSLNNSLFLSKNLRATMSAKKDRPKNSRQYSSILSGIDNILDENKEKSSIFESSLALSFNNTSEKTSLESENDGKLTDRETNDGRNTERDGLGEDLETTKKRCEFLEEENKALNDKIKRLEAKICSSKAKRLKIEQKAHDYYESLHKITLQINKESSKNSLLLKQNDALNKQVRRLTNALKELDLSYKAFIENHSKLEGDITFVEFEDKSEIHEKEIPNESHNTELDLSGDFELCLSPKRLFIDPQSLVNTSIYAQELKNALEYNAELSKDITIYQLRNQVIQAGICNSNITRIMNGLDWKLNLVNQKYKLKRNLCKNQCEQISSLEAMIDNLHESYQKIVKLQEQIDQGPRRILINESTTTPRVRFIRSFTSNLLKNNMQIVKSQQEFVMKSSESQFISCPGSFIENDSADSGIFLMKYKALETSYNLQQLYNAQLKKSNQELKNQALQYQKLLEKLECDIFKAQKTERERWKSFFSEMKENCEKELVRKQLEIAKLNNVLGEWTTRYMELQDSYGNRPKKLNMIFKQGDDVTPKSTLNIPDNGAYMKVLFQNSPLNSNRRASPGPPIRRDVLPGDKTPPQFF</sequence>